<evidence type="ECO:0000313" key="2">
    <source>
        <dbReference type="Proteomes" id="UP000054560"/>
    </source>
</evidence>
<accession>A0A0L0F8L0</accession>
<organism evidence="1 2">
    <name type="scientific">Sphaeroforma arctica JP610</name>
    <dbReference type="NCBI Taxonomy" id="667725"/>
    <lineage>
        <taxon>Eukaryota</taxon>
        <taxon>Ichthyosporea</taxon>
        <taxon>Ichthyophonida</taxon>
        <taxon>Sphaeroforma</taxon>
    </lineage>
</organism>
<reference evidence="1 2" key="1">
    <citation type="submission" date="2011-02" db="EMBL/GenBank/DDBJ databases">
        <title>The Genome Sequence of Sphaeroforma arctica JP610.</title>
        <authorList>
            <consortium name="The Broad Institute Genome Sequencing Platform"/>
            <person name="Russ C."/>
            <person name="Cuomo C."/>
            <person name="Young S.K."/>
            <person name="Zeng Q."/>
            <person name="Gargeya S."/>
            <person name="Alvarado L."/>
            <person name="Berlin A."/>
            <person name="Chapman S.B."/>
            <person name="Chen Z."/>
            <person name="Freedman E."/>
            <person name="Gellesch M."/>
            <person name="Goldberg J."/>
            <person name="Griggs A."/>
            <person name="Gujja S."/>
            <person name="Heilman E."/>
            <person name="Heiman D."/>
            <person name="Howarth C."/>
            <person name="Mehta T."/>
            <person name="Neiman D."/>
            <person name="Pearson M."/>
            <person name="Roberts A."/>
            <person name="Saif S."/>
            <person name="Shea T."/>
            <person name="Shenoy N."/>
            <person name="Sisk P."/>
            <person name="Stolte C."/>
            <person name="Sykes S."/>
            <person name="White J."/>
            <person name="Yandava C."/>
            <person name="Burger G."/>
            <person name="Gray M.W."/>
            <person name="Holland P.W.H."/>
            <person name="King N."/>
            <person name="Lang F.B.F."/>
            <person name="Roger A.J."/>
            <person name="Ruiz-Trillo I."/>
            <person name="Haas B."/>
            <person name="Nusbaum C."/>
            <person name="Birren B."/>
        </authorList>
    </citation>
    <scope>NUCLEOTIDE SEQUENCE [LARGE SCALE GENOMIC DNA]</scope>
    <source>
        <strain evidence="1 2">JP610</strain>
    </source>
</reference>
<proteinExistence type="predicted"/>
<keyword evidence="2" id="KW-1185">Reference proteome</keyword>
<feature type="non-terminal residue" evidence="1">
    <location>
        <position position="270"/>
    </location>
</feature>
<evidence type="ECO:0000313" key="1">
    <source>
        <dbReference type="EMBL" id="KNC73052.1"/>
    </source>
</evidence>
<name>A0A0L0F8L0_9EUKA</name>
<protein>
    <submittedName>
        <fullName evidence="1">Uncharacterized protein</fullName>
    </submittedName>
</protein>
<dbReference type="RefSeq" id="XP_014146954.1">
    <property type="nucleotide sequence ID" value="XM_014291479.1"/>
</dbReference>
<dbReference type="EMBL" id="KQ246160">
    <property type="protein sequence ID" value="KNC73052.1"/>
    <property type="molecule type" value="Genomic_DNA"/>
</dbReference>
<dbReference type="Proteomes" id="UP000054560">
    <property type="component" value="Unassembled WGS sequence"/>
</dbReference>
<dbReference type="GeneID" id="25914891"/>
<sequence>MAKTNPRNLTLHTPAKFGFVFPVTVNRTLSRENQEDITEPVDTLQRPIATRTSPGTASDSRVNVQGADYVKAVENVKFAKKGTPASSLRSAFDSTIPMPLSLDAHIRPSVRPQSEWDRLWYPIVPRYSRKASGRNCFAPSATSINRTHRRYLKPWRVSPYDNNLSSCRVPKRQTKDIRQMLSAKRDSEEDALETELESLRMTGKAEYQLTTGSLKPKEITLSDPHEQFRPAVFDTRKLNALLDKRHEAYQKRLKYMQERMINVNRRVSNK</sequence>
<gene>
    <name evidence="1" type="ORF">SARC_14387</name>
</gene>
<dbReference type="AlphaFoldDB" id="A0A0L0F8L0"/>